<feature type="region of interest" description="Disordered" evidence="1">
    <location>
        <begin position="1"/>
        <end position="35"/>
    </location>
</feature>
<name>A0ABR0ZUC9_HUSHU</name>
<keyword evidence="3" id="KW-1185">Reference proteome</keyword>
<feature type="compositionally biased region" description="Polar residues" evidence="1">
    <location>
        <begin position="11"/>
        <end position="31"/>
    </location>
</feature>
<evidence type="ECO:0000313" key="3">
    <source>
        <dbReference type="Proteomes" id="UP001369086"/>
    </source>
</evidence>
<gene>
    <name evidence="2" type="ORF">HHUSO_G9681</name>
</gene>
<dbReference type="Proteomes" id="UP001369086">
    <property type="component" value="Unassembled WGS sequence"/>
</dbReference>
<protein>
    <submittedName>
        <fullName evidence="2">Myogenic factor 6</fullName>
    </submittedName>
</protein>
<evidence type="ECO:0000313" key="2">
    <source>
        <dbReference type="EMBL" id="KAK6488294.1"/>
    </source>
</evidence>
<organism evidence="2 3">
    <name type="scientific">Huso huso</name>
    <name type="common">Beluga</name>
    <name type="synonym">Acipenser huso</name>
    <dbReference type="NCBI Taxonomy" id="61971"/>
    <lineage>
        <taxon>Eukaryota</taxon>
        <taxon>Metazoa</taxon>
        <taxon>Chordata</taxon>
        <taxon>Craniata</taxon>
        <taxon>Vertebrata</taxon>
        <taxon>Euteleostomi</taxon>
        <taxon>Actinopterygii</taxon>
        <taxon>Chondrostei</taxon>
        <taxon>Acipenseriformes</taxon>
        <taxon>Acipenseridae</taxon>
        <taxon>Huso</taxon>
    </lineage>
</organism>
<accession>A0ABR0ZUC9</accession>
<proteinExistence type="predicted"/>
<reference evidence="2 3" key="1">
    <citation type="submission" date="2021-05" db="EMBL/GenBank/DDBJ databases">
        <authorList>
            <person name="Zahm M."/>
            <person name="Klopp C."/>
            <person name="Cabau C."/>
            <person name="Kuhl H."/>
            <person name="Suciu R."/>
            <person name="Ciorpac M."/>
            <person name="Holostenco D."/>
            <person name="Gessner J."/>
            <person name="Wuertz S."/>
            <person name="Hohne C."/>
            <person name="Stock M."/>
            <person name="Gislard M."/>
            <person name="Lluch J."/>
            <person name="Milhes M."/>
            <person name="Lampietro C."/>
            <person name="Lopez Roques C."/>
            <person name="Donnadieu C."/>
            <person name="Du K."/>
            <person name="Schartl M."/>
            <person name="Guiguen Y."/>
        </authorList>
    </citation>
    <scope>NUCLEOTIDE SEQUENCE [LARGE SCALE GENOMIC DNA]</scope>
    <source>
        <strain evidence="2">Hh-F2</strain>
        <tissue evidence="2">Blood</tissue>
    </source>
</reference>
<comment type="caution">
    <text evidence="2">The sequence shown here is derived from an EMBL/GenBank/DDBJ whole genome shotgun (WGS) entry which is preliminary data.</text>
</comment>
<evidence type="ECO:0000256" key="1">
    <source>
        <dbReference type="SAM" id="MobiDB-lite"/>
    </source>
</evidence>
<dbReference type="EMBL" id="JAHFZB010000007">
    <property type="protein sequence ID" value="KAK6488294.1"/>
    <property type="molecule type" value="Genomic_DNA"/>
</dbReference>
<sequence>MAEVSPLYQGSDGTLSPGQEQVPSETETSGPFTFIGSTRKVAGNVDPFNFNLKDQHVPSAEFCGRSTCHSNWQKLSDHSSLAGSNQREGEY</sequence>